<proteinExistence type="predicted"/>
<dbReference type="AlphaFoldDB" id="A0A2P5BFK7"/>
<protein>
    <submittedName>
        <fullName evidence="1">Uncharacterized protein</fullName>
    </submittedName>
</protein>
<name>A0A2P5BFK7_PARAD</name>
<sequence>MLEKERIFELIGLNKEIGEVRGRVLGSDPLSSIYEVFATVRREESQRIVMMGTTHNSITPLDNSALKIEAALASNQRNFKKNDDKCKRPKCDHCNKPWHTKVTCLKIHGKPAHLKNGKTPDRNYPALYIVEERK</sequence>
<keyword evidence="2" id="KW-1185">Reference proteome</keyword>
<dbReference type="OrthoDB" id="1746033at2759"/>
<comment type="caution">
    <text evidence="1">The sequence shown here is derived from an EMBL/GenBank/DDBJ whole genome shotgun (WGS) entry which is preliminary data.</text>
</comment>
<evidence type="ECO:0000313" key="1">
    <source>
        <dbReference type="EMBL" id="PON47572.1"/>
    </source>
</evidence>
<dbReference type="PANTHER" id="PTHR34222:SF40">
    <property type="match status" value="1"/>
</dbReference>
<reference evidence="2" key="1">
    <citation type="submission" date="2016-06" db="EMBL/GenBank/DDBJ databases">
        <title>Parallel loss of symbiosis genes in relatives of nitrogen-fixing non-legume Parasponia.</title>
        <authorList>
            <person name="Van Velzen R."/>
            <person name="Holmer R."/>
            <person name="Bu F."/>
            <person name="Rutten L."/>
            <person name="Van Zeijl A."/>
            <person name="Liu W."/>
            <person name="Santuari L."/>
            <person name="Cao Q."/>
            <person name="Sharma T."/>
            <person name="Shen D."/>
            <person name="Roswanjaya Y."/>
            <person name="Wardhani T."/>
            <person name="Kalhor M.S."/>
            <person name="Jansen J."/>
            <person name="Van den Hoogen J."/>
            <person name="Gungor B."/>
            <person name="Hartog M."/>
            <person name="Hontelez J."/>
            <person name="Verver J."/>
            <person name="Yang W.-C."/>
            <person name="Schijlen E."/>
            <person name="Repin R."/>
            <person name="Schilthuizen M."/>
            <person name="Schranz E."/>
            <person name="Heidstra R."/>
            <person name="Miyata K."/>
            <person name="Fedorova E."/>
            <person name="Kohlen W."/>
            <person name="Bisseling T."/>
            <person name="Smit S."/>
            <person name="Geurts R."/>
        </authorList>
    </citation>
    <scope>NUCLEOTIDE SEQUENCE [LARGE SCALE GENOMIC DNA]</scope>
    <source>
        <strain evidence="2">cv. WU1-14</strain>
    </source>
</reference>
<dbReference type="EMBL" id="JXTB01000292">
    <property type="protein sequence ID" value="PON47572.1"/>
    <property type="molecule type" value="Genomic_DNA"/>
</dbReference>
<organism evidence="1 2">
    <name type="scientific">Parasponia andersonii</name>
    <name type="common">Sponia andersonii</name>
    <dbReference type="NCBI Taxonomy" id="3476"/>
    <lineage>
        <taxon>Eukaryota</taxon>
        <taxon>Viridiplantae</taxon>
        <taxon>Streptophyta</taxon>
        <taxon>Embryophyta</taxon>
        <taxon>Tracheophyta</taxon>
        <taxon>Spermatophyta</taxon>
        <taxon>Magnoliopsida</taxon>
        <taxon>eudicotyledons</taxon>
        <taxon>Gunneridae</taxon>
        <taxon>Pentapetalae</taxon>
        <taxon>rosids</taxon>
        <taxon>fabids</taxon>
        <taxon>Rosales</taxon>
        <taxon>Cannabaceae</taxon>
        <taxon>Parasponia</taxon>
    </lineage>
</organism>
<dbReference type="Proteomes" id="UP000237105">
    <property type="component" value="Unassembled WGS sequence"/>
</dbReference>
<evidence type="ECO:0000313" key="2">
    <source>
        <dbReference type="Proteomes" id="UP000237105"/>
    </source>
</evidence>
<accession>A0A2P5BFK7</accession>
<dbReference type="PANTHER" id="PTHR34222">
    <property type="entry name" value="GAG_PRE-INTEGRS DOMAIN-CONTAINING PROTEIN"/>
    <property type="match status" value="1"/>
</dbReference>
<gene>
    <name evidence="1" type="ORF">PanWU01x14_243310</name>
</gene>